<evidence type="ECO:0000256" key="1">
    <source>
        <dbReference type="SAM" id="MobiDB-lite"/>
    </source>
</evidence>
<dbReference type="InterPro" id="IPR000489">
    <property type="entry name" value="Pterin-binding_dom"/>
</dbReference>
<dbReference type="Pfam" id="PF00809">
    <property type="entry name" value="Pterin_bind"/>
    <property type="match status" value="1"/>
</dbReference>
<dbReference type="KEGG" id="bvo:Pan97_26010"/>
<evidence type="ECO:0000313" key="3">
    <source>
        <dbReference type="EMBL" id="QDU75568.1"/>
    </source>
</evidence>
<name>A0A518C8L2_9BACT</name>
<dbReference type="EMBL" id="CP036289">
    <property type="protein sequence ID" value="QDU75568.1"/>
    <property type="molecule type" value="Genomic_DNA"/>
</dbReference>
<feature type="compositionally biased region" description="Basic and acidic residues" evidence="1">
    <location>
        <begin position="454"/>
        <end position="466"/>
    </location>
</feature>
<evidence type="ECO:0000259" key="2">
    <source>
        <dbReference type="PROSITE" id="PS50972"/>
    </source>
</evidence>
<dbReference type="Proteomes" id="UP000318626">
    <property type="component" value="Chromosome"/>
</dbReference>
<dbReference type="InterPro" id="IPR045406">
    <property type="entry name" value="DUF6513"/>
</dbReference>
<feature type="domain" description="Pterin-binding" evidence="2">
    <location>
        <begin position="105"/>
        <end position="328"/>
    </location>
</feature>
<protein>
    <submittedName>
        <fullName evidence="3">Pterin binding enzyme</fullName>
    </submittedName>
</protein>
<dbReference type="GO" id="GO:0042558">
    <property type="term" value="P:pteridine-containing compound metabolic process"/>
    <property type="evidence" value="ECO:0007669"/>
    <property type="project" value="InterPro"/>
</dbReference>
<dbReference type="AlphaFoldDB" id="A0A518C8L2"/>
<dbReference type="Pfam" id="PF20123">
    <property type="entry name" value="DUF6513"/>
    <property type="match status" value="1"/>
</dbReference>
<dbReference type="InterPro" id="IPR011005">
    <property type="entry name" value="Dihydropteroate_synth-like_sf"/>
</dbReference>
<dbReference type="Gene3D" id="3.20.20.20">
    <property type="entry name" value="Dihydropteroate synthase-like"/>
    <property type="match status" value="1"/>
</dbReference>
<reference evidence="4" key="1">
    <citation type="submission" date="2019-02" db="EMBL/GenBank/DDBJ databases">
        <title>Deep-cultivation of Planctomycetes and their phenomic and genomic characterization uncovers novel biology.</title>
        <authorList>
            <person name="Wiegand S."/>
            <person name="Jogler M."/>
            <person name="Boedeker C."/>
            <person name="Pinto D."/>
            <person name="Vollmers J."/>
            <person name="Rivas-Marin E."/>
            <person name="Kohn T."/>
            <person name="Peeters S.H."/>
            <person name="Heuer A."/>
            <person name="Rast P."/>
            <person name="Oberbeckmann S."/>
            <person name="Bunk B."/>
            <person name="Jeske O."/>
            <person name="Meyerdierks A."/>
            <person name="Storesund J.E."/>
            <person name="Kallscheuer N."/>
            <person name="Luecker S."/>
            <person name="Lage O.M."/>
            <person name="Pohl T."/>
            <person name="Merkel B.J."/>
            <person name="Hornburger P."/>
            <person name="Mueller R.-W."/>
            <person name="Bruemmer F."/>
            <person name="Labrenz M."/>
            <person name="Spormann A.M."/>
            <person name="Op den Camp H."/>
            <person name="Overmann J."/>
            <person name="Amann R."/>
            <person name="Jetten M.S.M."/>
            <person name="Mascher T."/>
            <person name="Medema M.H."/>
            <person name="Devos D.P."/>
            <person name="Kaster A.-K."/>
            <person name="Ovreas L."/>
            <person name="Rohde M."/>
            <person name="Galperin M.Y."/>
            <person name="Jogler C."/>
        </authorList>
    </citation>
    <scope>NUCLEOTIDE SEQUENCE [LARGE SCALE GENOMIC DNA]</scope>
    <source>
        <strain evidence="4">Pan97</strain>
    </source>
</reference>
<dbReference type="PROSITE" id="PS50972">
    <property type="entry name" value="PTERIN_BINDING"/>
    <property type="match status" value="1"/>
</dbReference>
<keyword evidence="4" id="KW-1185">Reference proteome</keyword>
<gene>
    <name evidence="3" type="ORF">Pan97_26010</name>
</gene>
<accession>A0A518C8L2</accession>
<feature type="region of interest" description="Disordered" evidence="1">
    <location>
        <begin position="454"/>
        <end position="474"/>
    </location>
</feature>
<evidence type="ECO:0000313" key="4">
    <source>
        <dbReference type="Proteomes" id="UP000318626"/>
    </source>
</evidence>
<dbReference type="OrthoDB" id="4029442at2"/>
<dbReference type="RefSeq" id="WP_144973051.1">
    <property type="nucleotide sequence ID" value="NZ_CP036289.1"/>
</dbReference>
<sequence length="474" mass="53169">MPQPHIHFVTGKLAESSLRSVLAQLAPKAGFEYSVQVLNITVAALMTADWIARRIQVPPEATQVMVTGYCRGDLKLIEEAAGVPVERGPKDLRQLPDWFDQPSLADDYGEYDVEIIAEINHAPSFTLEEIVAEARELRAAGADRIDVGCDPGSIWAGVADCVKALRDEGLQVSVDSLEPQEIAPAVKAGASLVLSVNSSNREHAADWDCEVVVIPDDPKSLKGFDETINYLVGKNVPFRLDPILEPISFGFTESIVRYYETRRRYPDAEMMMGIGNLTELTDADSAGINVMLLGICQELGIRSVLTTQVINWARTSVRECDLARRLMRYALTHRTLPKRIEPKLVTLRDPKLSEPTEEELAQLPQQLKDKNYRLFVAQQTLHLICSDLHLRDDDPFSLFEKLEETNPANLNPSHAFYLGFELCKAMTALHLGKQYRQDEALDWGYLTHAEESHRINLHKDRRKSEEPGEVNDES</sequence>
<organism evidence="3 4">
    <name type="scientific">Bremerella volcania</name>
    <dbReference type="NCBI Taxonomy" id="2527984"/>
    <lineage>
        <taxon>Bacteria</taxon>
        <taxon>Pseudomonadati</taxon>
        <taxon>Planctomycetota</taxon>
        <taxon>Planctomycetia</taxon>
        <taxon>Pirellulales</taxon>
        <taxon>Pirellulaceae</taxon>
        <taxon>Bremerella</taxon>
    </lineage>
</organism>
<dbReference type="SUPFAM" id="SSF51717">
    <property type="entry name" value="Dihydropteroate synthetase-like"/>
    <property type="match status" value="1"/>
</dbReference>
<proteinExistence type="predicted"/>